<dbReference type="SUPFAM" id="SSF53335">
    <property type="entry name" value="S-adenosyl-L-methionine-dependent methyltransferases"/>
    <property type="match status" value="1"/>
</dbReference>
<accession>A0A411HL02</accession>
<keyword evidence="2" id="KW-0808">Transferase</keyword>
<dbReference type="InterPro" id="IPR041698">
    <property type="entry name" value="Methyltransf_25"/>
</dbReference>
<dbReference type="Pfam" id="PF13649">
    <property type="entry name" value="Methyltransf_25"/>
    <property type="match status" value="1"/>
</dbReference>
<dbReference type="EMBL" id="CP035704">
    <property type="protein sequence ID" value="QBB71080.1"/>
    <property type="molecule type" value="Genomic_DNA"/>
</dbReference>
<proteinExistence type="predicted"/>
<dbReference type="AlphaFoldDB" id="A0A411HL02"/>
<name>A0A411HL02_9GAMM</name>
<reference evidence="2 3" key="1">
    <citation type="submission" date="2019-01" db="EMBL/GenBank/DDBJ databases">
        <title>Pseudolysobacter antarctica gen. nov., sp. nov., isolated from Fildes Peninsula, Antarctica.</title>
        <authorList>
            <person name="Wei Z."/>
            <person name="Peng F."/>
        </authorList>
    </citation>
    <scope>NUCLEOTIDE SEQUENCE [LARGE SCALE GENOMIC DNA]</scope>
    <source>
        <strain evidence="2 3">AQ6-296</strain>
    </source>
</reference>
<sequence length="203" mass="22995">MNDDPNLDRKTAFERIYSANEWGSNESRSGLGSNLDLTHQVRRALPPLLRAFAVKSMLDAPCGDYNWMPHVDLGSTHYIGCDIVPELIAANRERHPGIEFLNVDLAEGSLPQVDLIFSRDCLQHLPETDIWKVLRNFKRSGARWLLTSSHTTHEQSMSFYAGGFGYLNLQLAPFNFPRPLLIVPEEHYASKAMALWPMSEVRG</sequence>
<dbReference type="KEGG" id="xbc:ELE36_12360"/>
<dbReference type="Proteomes" id="UP000291562">
    <property type="component" value="Chromosome"/>
</dbReference>
<dbReference type="InterPro" id="IPR029063">
    <property type="entry name" value="SAM-dependent_MTases_sf"/>
</dbReference>
<organism evidence="2 3">
    <name type="scientific">Pseudolysobacter antarcticus</name>
    <dbReference type="NCBI Taxonomy" id="2511995"/>
    <lineage>
        <taxon>Bacteria</taxon>
        <taxon>Pseudomonadati</taxon>
        <taxon>Pseudomonadota</taxon>
        <taxon>Gammaproteobacteria</taxon>
        <taxon>Lysobacterales</taxon>
        <taxon>Rhodanobacteraceae</taxon>
        <taxon>Pseudolysobacter</taxon>
    </lineage>
</organism>
<gene>
    <name evidence="2" type="ORF">ELE36_12360</name>
</gene>
<evidence type="ECO:0000259" key="1">
    <source>
        <dbReference type="Pfam" id="PF13649"/>
    </source>
</evidence>
<keyword evidence="3" id="KW-1185">Reference proteome</keyword>
<dbReference type="Gene3D" id="3.40.50.150">
    <property type="entry name" value="Vaccinia Virus protein VP39"/>
    <property type="match status" value="1"/>
</dbReference>
<dbReference type="OrthoDB" id="20930at2"/>
<protein>
    <submittedName>
        <fullName evidence="2">Class I SAM-dependent methyltransferase</fullName>
    </submittedName>
</protein>
<evidence type="ECO:0000313" key="3">
    <source>
        <dbReference type="Proteomes" id="UP000291562"/>
    </source>
</evidence>
<dbReference type="GO" id="GO:0032259">
    <property type="term" value="P:methylation"/>
    <property type="evidence" value="ECO:0007669"/>
    <property type="project" value="UniProtKB-KW"/>
</dbReference>
<dbReference type="GO" id="GO:0008168">
    <property type="term" value="F:methyltransferase activity"/>
    <property type="evidence" value="ECO:0007669"/>
    <property type="project" value="UniProtKB-KW"/>
</dbReference>
<keyword evidence="2" id="KW-0489">Methyltransferase</keyword>
<feature type="domain" description="Methyltransferase" evidence="1">
    <location>
        <begin position="58"/>
        <end position="139"/>
    </location>
</feature>
<evidence type="ECO:0000313" key="2">
    <source>
        <dbReference type="EMBL" id="QBB71080.1"/>
    </source>
</evidence>
<dbReference type="RefSeq" id="WP_129833736.1">
    <property type="nucleotide sequence ID" value="NZ_CP035704.1"/>
</dbReference>
<dbReference type="CDD" id="cd02440">
    <property type="entry name" value="AdoMet_MTases"/>
    <property type="match status" value="1"/>
</dbReference>